<protein>
    <recommendedName>
        <fullName evidence="1">DUF4376 domain-containing protein</fullName>
    </recommendedName>
</protein>
<feature type="domain" description="DUF4376" evidence="1">
    <location>
        <begin position="42"/>
        <end position="149"/>
    </location>
</feature>
<dbReference type="Pfam" id="PF14301">
    <property type="entry name" value="DUF4376"/>
    <property type="match status" value="1"/>
</dbReference>
<proteinExistence type="predicted"/>
<gene>
    <name evidence="2" type="ORF">B0188_03395</name>
</gene>
<evidence type="ECO:0000313" key="2">
    <source>
        <dbReference type="EMBL" id="OOS05895.1"/>
    </source>
</evidence>
<name>A0A1T0B6Z0_9PAST</name>
<dbReference type="AlphaFoldDB" id="A0A1T0B6Z0"/>
<comment type="caution">
    <text evidence="2">The sequence shown here is derived from an EMBL/GenBank/DDBJ whole genome shotgun (WGS) entry which is preliminary data.</text>
</comment>
<sequence>MWTEEGELSPDFTVIPPPTADHEWSGESWVLSAQKQEEMKAEHQKQVWEKIKQKRYENSLGGVHIERVGKWFQTGEEEKTKYLGLDKVIDKVGDIDWKCADNSFVKLNRALLDEIFLRMVMTENADHINAEKHRLAMLEADKPLEYDFSSGWSPIYQPKGEQ</sequence>
<dbReference type="InterPro" id="IPR025484">
    <property type="entry name" value="DUF4376"/>
</dbReference>
<keyword evidence="3" id="KW-1185">Reference proteome</keyword>
<dbReference type="EMBL" id="MUYB01000012">
    <property type="protein sequence ID" value="OOS05895.1"/>
    <property type="molecule type" value="Genomic_DNA"/>
</dbReference>
<organism evidence="2 3">
    <name type="scientific">[Haemophilus] felis</name>
    <dbReference type="NCBI Taxonomy" id="123822"/>
    <lineage>
        <taxon>Bacteria</taxon>
        <taxon>Pseudomonadati</taxon>
        <taxon>Pseudomonadota</taxon>
        <taxon>Gammaproteobacteria</taxon>
        <taxon>Pasteurellales</taxon>
        <taxon>Pasteurellaceae</taxon>
    </lineage>
</organism>
<reference evidence="2 3" key="1">
    <citation type="submission" date="2017-02" db="EMBL/GenBank/DDBJ databases">
        <title>Draft genome sequence of Haemophilus felis CCUG 31170 type strain.</title>
        <authorList>
            <person name="Engstrom-Jakobsson H."/>
            <person name="Salva-Serra F."/>
            <person name="Thorell K."/>
            <person name="Gonzales-Siles L."/>
            <person name="Karlsson R."/>
            <person name="Boulund F."/>
            <person name="Engstrand L."/>
            <person name="Kristiansson E."/>
            <person name="Moore E."/>
        </authorList>
    </citation>
    <scope>NUCLEOTIDE SEQUENCE [LARGE SCALE GENOMIC DNA]</scope>
    <source>
        <strain evidence="2 3">CCUG 31170</strain>
    </source>
</reference>
<evidence type="ECO:0000313" key="3">
    <source>
        <dbReference type="Proteomes" id="UP000190023"/>
    </source>
</evidence>
<evidence type="ECO:0000259" key="1">
    <source>
        <dbReference type="Pfam" id="PF14301"/>
    </source>
</evidence>
<dbReference type="STRING" id="123822.B0188_03395"/>
<dbReference type="Proteomes" id="UP000190023">
    <property type="component" value="Unassembled WGS sequence"/>
</dbReference>
<accession>A0A1T0B6Z0</accession>